<feature type="compositionally biased region" description="Polar residues" evidence="1">
    <location>
        <begin position="1"/>
        <end position="10"/>
    </location>
</feature>
<evidence type="ECO:0000313" key="3">
    <source>
        <dbReference type="Proteomes" id="UP001201812"/>
    </source>
</evidence>
<evidence type="ECO:0000256" key="1">
    <source>
        <dbReference type="SAM" id="MobiDB-lite"/>
    </source>
</evidence>
<keyword evidence="3" id="KW-1185">Reference proteome</keyword>
<dbReference type="AlphaFoldDB" id="A0AAD4N345"/>
<evidence type="ECO:0000313" key="2">
    <source>
        <dbReference type="EMBL" id="KAI1713973.1"/>
    </source>
</evidence>
<name>A0AAD4N345_9BILA</name>
<organism evidence="2 3">
    <name type="scientific">Ditylenchus destructor</name>
    <dbReference type="NCBI Taxonomy" id="166010"/>
    <lineage>
        <taxon>Eukaryota</taxon>
        <taxon>Metazoa</taxon>
        <taxon>Ecdysozoa</taxon>
        <taxon>Nematoda</taxon>
        <taxon>Chromadorea</taxon>
        <taxon>Rhabditida</taxon>
        <taxon>Tylenchina</taxon>
        <taxon>Tylenchomorpha</taxon>
        <taxon>Sphaerularioidea</taxon>
        <taxon>Anguinidae</taxon>
        <taxon>Anguininae</taxon>
        <taxon>Ditylenchus</taxon>
    </lineage>
</organism>
<proteinExistence type="predicted"/>
<accession>A0AAD4N345</accession>
<dbReference type="EMBL" id="JAKKPZ010000014">
    <property type="protein sequence ID" value="KAI1713973.1"/>
    <property type="molecule type" value="Genomic_DNA"/>
</dbReference>
<feature type="region of interest" description="Disordered" evidence="1">
    <location>
        <begin position="1"/>
        <end position="68"/>
    </location>
</feature>
<gene>
    <name evidence="2" type="ORF">DdX_08857</name>
</gene>
<dbReference type="Proteomes" id="UP001201812">
    <property type="component" value="Unassembled WGS sequence"/>
</dbReference>
<protein>
    <submittedName>
        <fullName evidence="2">Uncharacterized protein</fullName>
    </submittedName>
</protein>
<reference evidence="2" key="1">
    <citation type="submission" date="2022-01" db="EMBL/GenBank/DDBJ databases">
        <title>Genome Sequence Resource for Two Populations of Ditylenchus destructor, the Migratory Endoparasitic Phytonematode.</title>
        <authorList>
            <person name="Zhang H."/>
            <person name="Lin R."/>
            <person name="Xie B."/>
        </authorList>
    </citation>
    <scope>NUCLEOTIDE SEQUENCE</scope>
    <source>
        <strain evidence="2">BazhouSP</strain>
    </source>
</reference>
<comment type="caution">
    <text evidence="2">The sequence shown here is derived from an EMBL/GenBank/DDBJ whole genome shotgun (WGS) entry which is preliminary data.</text>
</comment>
<feature type="compositionally biased region" description="Polar residues" evidence="1">
    <location>
        <begin position="21"/>
        <end position="31"/>
    </location>
</feature>
<sequence>MLQEGSTGPKNSGLPEEGWTGSYNSGLTQEIRTGPKNVGVGAAEGRDGRPHPNAGLTLPYSSKKPCTD</sequence>